<evidence type="ECO:0000256" key="3">
    <source>
        <dbReference type="SAM" id="MobiDB-lite"/>
    </source>
</evidence>
<reference evidence="6" key="1">
    <citation type="submission" date="2020-11" db="EMBL/GenBank/DDBJ databases">
        <authorList>
            <person name="Tran Van P."/>
        </authorList>
    </citation>
    <scope>NUCLEOTIDE SEQUENCE</scope>
</reference>
<proteinExistence type="inferred from homology"/>
<evidence type="ECO:0000259" key="5">
    <source>
        <dbReference type="Pfam" id="PF00135"/>
    </source>
</evidence>
<dbReference type="InterPro" id="IPR029058">
    <property type="entry name" value="AB_hydrolase_fold"/>
</dbReference>
<dbReference type="SUPFAM" id="SSF53474">
    <property type="entry name" value="alpha/beta-Hydrolases"/>
    <property type="match status" value="1"/>
</dbReference>
<gene>
    <name evidence="6" type="ORF">DSTB1V02_LOCUS9543</name>
</gene>
<keyword evidence="7" id="KW-1185">Reference proteome</keyword>
<dbReference type="Pfam" id="PF00135">
    <property type="entry name" value="COesterase"/>
    <property type="match status" value="1"/>
</dbReference>
<dbReference type="AlphaFoldDB" id="A0A7R9A9A2"/>
<evidence type="ECO:0000313" key="6">
    <source>
        <dbReference type="EMBL" id="CAD7249756.1"/>
    </source>
</evidence>
<evidence type="ECO:0000256" key="2">
    <source>
        <dbReference type="ARBA" id="ARBA00023180"/>
    </source>
</evidence>
<feature type="compositionally biased region" description="Low complexity" evidence="3">
    <location>
        <begin position="307"/>
        <end position="341"/>
    </location>
</feature>
<feature type="region of interest" description="Disordered" evidence="3">
    <location>
        <begin position="493"/>
        <end position="513"/>
    </location>
</feature>
<feature type="compositionally biased region" description="Gly residues" evidence="3">
    <location>
        <begin position="19"/>
        <end position="31"/>
    </location>
</feature>
<dbReference type="Proteomes" id="UP000677054">
    <property type="component" value="Unassembled WGS sequence"/>
</dbReference>
<name>A0A7R9A9A2_9CRUS</name>
<evidence type="ECO:0000256" key="1">
    <source>
        <dbReference type="ARBA" id="ARBA00005964"/>
    </source>
</evidence>
<sequence>MSGRKEQGDRSLRVRVGSGRIGVTGGGGSGSRGIPEVVAPLAESGVRIRTSARDRTLEAISDALFVAPLVKLASIHAQIPDAKPSYLYVFDYETRYGSFPQPSSPLRPDREDDRTMHFLSGEAVASVLQRLGCVHGEELAYVFGAPLVDGGGMDPFPGNFSRNEQGLSLATIGWWANFVKTGSVFDSLDSVRVSDDLRDVLGRCRNPNGLEPPGSPTTSPVRNRQKDVHWSQFDFMNQRYLSIDLRPKVKTHYRAHKLSFWMYLVPALHRAGEDVPSGHHLLHQHHNLSTYDGVVRTLIYTRPHPSTTTTTTTTTTTAAAETTTGSPPSETSTSKTETSPTWKVLSPSAEGNHHGSSSVYSTALAVTIGIGLTLLLINILIFLAVYYQTTRRRNSHSPRGHPCTGRKENGQIPCSGVSVGIETEGSSNHLGPEKRLRFPAEGPCGSLSLPRPTQYGAGTSSRTTQTLVPVLKKRGMGGARTIDECSCDLVQVRPRGRPSHTPPPFLPPKDVRV</sequence>
<protein>
    <recommendedName>
        <fullName evidence="5">Carboxylesterase type B domain-containing protein</fullName>
    </recommendedName>
</protein>
<keyword evidence="4" id="KW-0812">Transmembrane</keyword>
<dbReference type="EMBL" id="CAJPEV010002472">
    <property type="protein sequence ID" value="CAG0897016.1"/>
    <property type="molecule type" value="Genomic_DNA"/>
</dbReference>
<accession>A0A7R9A9A2</accession>
<evidence type="ECO:0000256" key="4">
    <source>
        <dbReference type="SAM" id="Phobius"/>
    </source>
</evidence>
<comment type="similarity">
    <text evidence="1">Belongs to the type-B carboxylesterase/lipase family.</text>
</comment>
<feature type="compositionally biased region" description="Basic and acidic residues" evidence="3">
    <location>
        <begin position="1"/>
        <end position="12"/>
    </location>
</feature>
<organism evidence="6">
    <name type="scientific">Darwinula stevensoni</name>
    <dbReference type="NCBI Taxonomy" id="69355"/>
    <lineage>
        <taxon>Eukaryota</taxon>
        <taxon>Metazoa</taxon>
        <taxon>Ecdysozoa</taxon>
        <taxon>Arthropoda</taxon>
        <taxon>Crustacea</taxon>
        <taxon>Oligostraca</taxon>
        <taxon>Ostracoda</taxon>
        <taxon>Podocopa</taxon>
        <taxon>Podocopida</taxon>
        <taxon>Darwinulocopina</taxon>
        <taxon>Darwinuloidea</taxon>
        <taxon>Darwinulidae</taxon>
        <taxon>Darwinula</taxon>
    </lineage>
</organism>
<dbReference type="PANTHER" id="PTHR43903">
    <property type="entry name" value="NEUROLIGIN"/>
    <property type="match status" value="1"/>
</dbReference>
<keyword evidence="2" id="KW-0325">Glycoprotein</keyword>
<dbReference type="OrthoDB" id="3200163at2759"/>
<dbReference type="InterPro" id="IPR051093">
    <property type="entry name" value="Neuroligin/BSAL"/>
</dbReference>
<feature type="region of interest" description="Disordered" evidence="3">
    <location>
        <begin position="1"/>
        <end position="35"/>
    </location>
</feature>
<dbReference type="Gene3D" id="3.40.50.1820">
    <property type="entry name" value="alpha/beta hydrolase"/>
    <property type="match status" value="1"/>
</dbReference>
<dbReference type="InterPro" id="IPR002018">
    <property type="entry name" value="CarbesteraseB"/>
</dbReference>
<keyword evidence="4" id="KW-1133">Transmembrane helix</keyword>
<feature type="region of interest" description="Disordered" evidence="3">
    <location>
        <begin position="302"/>
        <end position="356"/>
    </location>
</feature>
<evidence type="ECO:0000313" key="7">
    <source>
        <dbReference type="Proteomes" id="UP000677054"/>
    </source>
</evidence>
<keyword evidence="4" id="KW-0472">Membrane</keyword>
<feature type="region of interest" description="Disordered" evidence="3">
    <location>
        <begin position="204"/>
        <end position="224"/>
    </location>
</feature>
<feature type="transmembrane region" description="Helical" evidence="4">
    <location>
        <begin position="363"/>
        <end position="387"/>
    </location>
</feature>
<feature type="domain" description="Carboxylesterase type B" evidence="5">
    <location>
        <begin position="51"/>
        <end position="261"/>
    </location>
</feature>
<dbReference type="EMBL" id="LR901989">
    <property type="protein sequence ID" value="CAD7249756.1"/>
    <property type="molecule type" value="Genomic_DNA"/>
</dbReference>